<sequence length="552" mass="63537">MADGYEKTRSTVKNFIEKASGKDAAKELANLSSKLAESDAERKYSVDQAFRDLVKDSLLKDGDVERSEQLIAFAIEACQQGTCSPTLPFILLSDVFDSITLQLCEKLFGFVEEQVSVWTMPLFFSAGKNLLLRMCNDLLRRLSTQQNTVFCGRIQMFLARLFPLSERSGLNLMSQFNLENVTKYNKKTEFESKDQSSDSMITDDGTEILPSAPVDYNLYRKFWALQDFFRNPTQCYTNEGWKKFYQSSKEILNVFNSHKLEHTSRKKLSKNKSNEKPDTPTRKTDSSEEPRYFPKFLTNEKLLDLQLSDSNFRRTILLQFIILFQYLTGTVKFKSNHHVLSELQTVAIKDMTELVYQLMREIPPDGEKFTKVAEHVLDREENWILWKNEGCPSFIKDKEKEPSEVPSKAPRKRTRSFGEEISSGWKSKKIQMGNSELTRLWNLCPNNLEACSSEKRVFLPTLEEYFGEAIEQSDPAAMIEDEYKLIKDSNFGWRALRLLARRSQHFFQPSSNPFKTLPDYLESVVLQLAQELPSVKSEDGAVVENGSTESNP</sequence>
<dbReference type="PANTHER" id="PTHR13265:SF0">
    <property type="entry name" value="HPR1"/>
    <property type="match status" value="1"/>
</dbReference>
<dbReference type="OrthoDB" id="10257415at2759"/>
<dbReference type="RefSeq" id="XP_020914640.1">
    <property type="nucleotide sequence ID" value="XM_021058981.2"/>
</dbReference>
<evidence type="ECO:0000256" key="1">
    <source>
        <dbReference type="SAM" id="MobiDB-lite"/>
    </source>
</evidence>
<dbReference type="Pfam" id="PF11957">
    <property type="entry name" value="efThoc1"/>
    <property type="match status" value="1"/>
</dbReference>
<keyword evidence="3" id="KW-1185">Reference proteome</keyword>
<dbReference type="OMA" id="LQREEMW"/>
<dbReference type="PANTHER" id="PTHR13265">
    <property type="entry name" value="THO COMPLEX SUBUNIT 1"/>
    <property type="match status" value="1"/>
</dbReference>
<dbReference type="GeneID" id="110252215"/>
<feature type="region of interest" description="Disordered" evidence="1">
    <location>
        <begin position="263"/>
        <end position="290"/>
    </location>
</feature>
<dbReference type="Proteomes" id="UP000887567">
    <property type="component" value="Unplaced"/>
</dbReference>
<name>A0A913Y4G3_EXADI</name>
<dbReference type="GO" id="GO:0006406">
    <property type="term" value="P:mRNA export from nucleus"/>
    <property type="evidence" value="ECO:0007669"/>
    <property type="project" value="TreeGrafter"/>
</dbReference>
<dbReference type="GO" id="GO:0000445">
    <property type="term" value="C:THO complex part of transcription export complex"/>
    <property type="evidence" value="ECO:0007669"/>
    <property type="project" value="TreeGrafter"/>
</dbReference>
<feature type="compositionally biased region" description="Basic and acidic residues" evidence="1">
    <location>
        <begin position="272"/>
        <end position="290"/>
    </location>
</feature>
<protein>
    <recommendedName>
        <fullName evidence="4">THO complex subunit 1</fullName>
    </recommendedName>
</protein>
<accession>A0A913Y4G3</accession>
<proteinExistence type="predicted"/>
<evidence type="ECO:0008006" key="4">
    <source>
        <dbReference type="Google" id="ProtNLM"/>
    </source>
</evidence>
<reference evidence="2" key="1">
    <citation type="submission" date="2022-11" db="UniProtKB">
        <authorList>
            <consortium name="EnsemblMetazoa"/>
        </authorList>
    </citation>
    <scope>IDENTIFICATION</scope>
</reference>
<dbReference type="InterPro" id="IPR021861">
    <property type="entry name" value="THO_THOC1"/>
</dbReference>
<dbReference type="EnsemblMetazoa" id="XM_021058981.2">
    <property type="protein sequence ID" value="XP_020914640.1"/>
    <property type="gene ID" value="LOC110252215"/>
</dbReference>
<evidence type="ECO:0000313" key="3">
    <source>
        <dbReference type="Proteomes" id="UP000887567"/>
    </source>
</evidence>
<dbReference type="KEGG" id="epa:110252215"/>
<dbReference type="AlphaFoldDB" id="A0A913Y4G3"/>
<evidence type="ECO:0000313" key="2">
    <source>
        <dbReference type="EnsemblMetazoa" id="XP_020914640.1"/>
    </source>
</evidence>
<organism evidence="2 3">
    <name type="scientific">Exaiptasia diaphana</name>
    <name type="common">Tropical sea anemone</name>
    <name type="synonym">Aiptasia pulchella</name>
    <dbReference type="NCBI Taxonomy" id="2652724"/>
    <lineage>
        <taxon>Eukaryota</taxon>
        <taxon>Metazoa</taxon>
        <taxon>Cnidaria</taxon>
        <taxon>Anthozoa</taxon>
        <taxon>Hexacorallia</taxon>
        <taxon>Actiniaria</taxon>
        <taxon>Aiptasiidae</taxon>
        <taxon>Exaiptasia</taxon>
    </lineage>
</organism>